<keyword evidence="3" id="KW-1185">Reference proteome</keyword>
<keyword evidence="1" id="KW-0472">Membrane</keyword>
<accession>A0A2H3EVZ1</accession>
<evidence type="ECO:0000313" key="3">
    <source>
        <dbReference type="Proteomes" id="UP000217790"/>
    </source>
</evidence>
<gene>
    <name evidence="2" type="ORF">ARMGADRAFT_1157714</name>
</gene>
<protein>
    <submittedName>
        <fullName evidence="2">Uncharacterized protein</fullName>
    </submittedName>
</protein>
<evidence type="ECO:0000256" key="1">
    <source>
        <dbReference type="SAM" id="Phobius"/>
    </source>
</evidence>
<dbReference type="AlphaFoldDB" id="A0A2H3EVZ1"/>
<sequence length="360" mass="40278">MAIQANIPANLTNAERALIFQELDGELNSKILYALLQGMYAGIIAVTLWNAFTSKFKPVGQAMVIVITLLYMVSTTNFALNWLYTSSIFVSHGQSIWTKHMFYIAPRAVETLGSGATTTVCTILADFTIIWRCWKVCGKRWLIILPPVLFLVTAIVSNTIIEYKLWTAPYWQLSNSRILWVVLYSSSILATTVWCTLLIIYRIVTVTWAGNNAGSLRTYRHVIELLIESAALHSIFSILSVVLNVCGNNAYWYTNMLTAVARGVAPTLLVGRIAAGHARPDDSWEGSMISHSLHFRTRSGGQNSHQDSMDDTGVETGICENTHMTQLEDDHCNKKNVDNPREDIRQVEDRLNDDSNVTIV</sequence>
<dbReference type="EMBL" id="KZ293644">
    <property type="protein sequence ID" value="PBL03624.1"/>
    <property type="molecule type" value="Genomic_DNA"/>
</dbReference>
<proteinExistence type="predicted"/>
<feature type="transmembrane region" description="Helical" evidence="1">
    <location>
        <begin position="64"/>
        <end position="84"/>
    </location>
</feature>
<name>A0A2H3EVZ1_ARMGA</name>
<dbReference type="OrthoDB" id="2920469at2759"/>
<feature type="transmembrane region" description="Helical" evidence="1">
    <location>
        <begin position="31"/>
        <end position="52"/>
    </location>
</feature>
<reference evidence="3" key="1">
    <citation type="journal article" date="2017" name="Nat. Ecol. Evol.">
        <title>Genome expansion and lineage-specific genetic innovations in the forest pathogenic fungi Armillaria.</title>
        <authorList>
            <person name="Sipos G."/>
            <person name="Prasanna A.N."/>
            <person name="Walter M.C."/>
            <person name="O'Connor E."/>
            <person name="Balint B."/>
            <person name="Krizsan K."/>
            <person name="Kiss B."/>
            <person name="Hess J."/>
            <person name="Varga T."/>
            <person name="Slot J."/>
            <person name="Riley R."/>
            <person name="Boka B."/>
            <person name="Rigling D."/>
            <person name="Barry K."/>
            <person name="Lee J."/>
            <person name="Mihaltcheva S."/>
            <person name="LaButti K."/>
            <person name="Lipzen A."/>
            <person name="Waldron R."/>
            <person name="Moloney N.M."/>
            <person name="Sperisen C."/>
            <person name="Kredics L."/>
            <person name="Vagvoelgyi C."/>
            <person name="Patrignani A."/>
            <person name="Fitzpatrick D."/>
            <person name="Nagy I."/>
            <person name="Doyle S."/>
            <person name="Anderson J.B."/>
            <person name="Grigoriev I.V."/>
            <person name="Gueldener U."/>
            <person name="Muensterkoetter M."/>
            <person name="Nagy L.G."/>
        </authorList>
    </citation>
    <scope>NUCLEOTIDE SEQUENCE [LARGE SCALE GENOMIC DNA]</scope>
    <source>
        <strain evidence="3">Ar21-2</strain>
    </source>
</reference>
<evidence type="ECO:0000313" key="2">
    <source>
        <dbReference type="EMBL" id="PBL03624.1"/>
    </source>
</evidence>
<dbReference type="InParanoid" id="A0A2H3EVZ1"/>
<keyword evidence="1" id="KW-0812">Transmembrane</keyword>
<organism evidence="2 3">
    <name type="scientific">Armillaria gallica</name>
    <name type="common">Bulbous honey fungus</name>
    <name type="synonym">Armillaria bulbosa</name>
    <dbReference type="NCBI Taxonomy" id="47427"/>
    <lineage>
        <taxon>Eukaryota</taxon>
        <taxon>Fungi</taxon>
        <taxon>Dikarya</taxon>
        <taxon>Basidiomycota</taxon>
        <taxon>Agaricomycotina</taxon>
        <taxon>Agaricomycetes</taxon>
        <taxon>Agaricomycetidae</taxon>
        <taxon>Agaricales</taxon>
        <taxon>Marasmiineae</taxon>
        <taxon>Physalacriaceae</taxon>
        <taxon>Armillaria</taxon>
    </lineage>
</organism>
<dbReference type="Proteomes" id="UP000217790">
    <property type="component" value="Unassembled WGS sequence"/>
</dbReference>
<keyword evidence="1" id="KW-1133">Transmembrane helix</keyword>
<feature type="transmembrane region" description="Helical" evidence="1">
    <location>
        <begin position="141"/>
        <end position="161"/>
    </location>
</feature>
<feature type="transmembrane region" description="Helical" evidence="1">
    <location>
        <begin position="181"/>
        <end position="204"/>
    </location>
</feature>